<accession>A0AAE1BWI1</accession>
<dbReference type="EMBL" id="JAWQEG010005534">
    <property type="protein sequence ID" value="KAK3857733.1"/>
    <property type="molecule type" value="Genomic_DNA"/>
</dbReference>
<proteinExistence type="predicted"/>
<reference evidence="1" key="1">
    <citation type="submission" date="2023-10" db="EMBL/GenBank/DDBJ databases">
        <title>Genome assemblies of two species of porcelain crab, Petrolisthes cinctipes and Petrolisthes manimaculis (Anomura: Porcellanidae).</title>
        <authorList>
            <person name="Angst P."/>
        </authorList>
    </citation>
    <scope>NUCLEOTIDE SEQUENCE</scope>
    <source>
        <strain evidence="1">PB745_01</strain>
        <tissue evidence="1">Gill</tissue>
    </source>
</reference>
<dbReference type="AlphaFoldDB" id="A0AAE1BWI1"/>
<name>A0AAE1BWI1_PETCI</name>
<evidence type="ECO:0000313" key="1">
    <source>
        <dbReference type="EMBL" id="KAK3857733.1"/>
    </source>
</evidence>
<protein>
    <submittedName>
        <fullName evidence="1">Uncharacterized protein</fullName>
    </submittedName>
</protein>
<dbReference type="Proteomes" id="UP001286313">
    <property type="component" value="Unassembled WGS sequence"/>
</dbReference>
<comment type="caution">
    <text evidence="1">The sequence shown here is derived from an EMBL/GenBank/DDBJ whole genome shotgun (WGS) entry which is preliminary data.</text>
</comment>
<gene>
    <name evidence="1" type="ORF">Pcinc_036031</name>
</gene>
<evidence type="ECO:0000313" key="2">
    <source>
        <dbReference type="Proteomes" id="UP001286313"/>
    </source>
</evidence>
<organism evidence="1 2">
    <name type="scientific">Petrolisthes cinctipes</name>
    <name type="common">Flat porcelain crab</name>
    <dbReference type="NCBI Taxonomy" id="88211"/>
    <lineage>
        <taxon>Eukaryota</taxon>
        <taxon>Metazoa</taxon>
        <taxon>Ecdysozoa</taxon>
        <taxon>Arthropoda</taxon>
        <taxon>Crustacea</taxon>
        <taxon>Multicrustacea</taxon>
        <taxon>Malacostraca</taxon>
        <taxon>Eumalacostraca</taxon>
        <taxon>Eucarida</taxon>
        <taxon>Decapoda</taxon>
        <taxon>Pleocyemata</taxon>
        <taxon>Anomura</taxon>
        <taxon>Galatheoidea</taxon>
        <taxon>Porcellanidae</taxon>
        <taxon>Petrolisthes</taxon>
    </lineage>
</organism>
<keyword evidence="2" id="KW-1185">Reference proteome</keyword>
<sequence length="146" mass="16718">MIYNAHMYTAPDSSHIDTKEHIRDLGITLSSDGNLGITLSSDGNFTQHIHQVRRGRLCHIERIYPRANARIKTLKENAFSVRAPLIFNALPRYLRESTEHLDGFKNQLDKFLRTIPDQPKLPHYHLSAASNSIIDQLAQRRADGLY</sequence>